<keyword evidence="6" id="KW-0863">Zinc-finger</keyword>
<dbReference type="InterPro" id="IPR038765">
    <property type="entry name" value="Papain-like_cys_pep_sf"/>
</dbReference>
<dbReference type="GO" id="GO:0030968">
    <property type="term" value="P:endoplasmic reticulum unfolded protein response"/>
    <property type="evidence" value="ECO:0007669"/>
    <property type="project" value="TreeGrafter"/>
</dbReference>
<dbReference type="GO" id="GO:0016579">
    <property type="term" value="P:protein deubiquitination"/>
    <property type="evidence" value="ECO:0007669"/>
    <property type="project" value="TreeGrafter"/>
</dbReference>
<keyword evidence="4" id="KW-0645">Protease</keyword>
<evidence type="ECO:0000256" key="6">
    <source>
        <dbReference type="ARBA" id="ARBA00022771"/>
    </source>
</evidence>
<feature type="compositionally biased region" description="Low complexity" evidence="12">
    <location>
        <begin position="215"/>
        <end position="229"/>
    </location>
</feature>
<dbReference type="GO" id="GO:0005829">
    <property type="term" value="C:cytosol"/>
    <property type="evidence" value="ECO:0007669"/>
    <property type="project" value="TreeGrafter"/>
</dbReference>
<dbReference type="EMBL" id="BLZA01000023">
    <property type="protein sequence ID" value="GHJ87637.1"/>
    <property type="molecule type" value="Genomic_DNA"/>
</dbReference>
<dbReference type="PANTHER" id="PTHR13312:SF0">
    <property type="entry name" value="UBIQUITIN THIOESTERASE OTU1"/>
    <property type="match status" value="1"/>
</dbReference>
<evidence type="ECO:0000256" key="3">
    <source>
        <dbReference type="ARBA" id="ARBA00022490"/>
    </source>
</evidence>
<evidence type="ECO:0000259" key="13">
    <source>
        <dbReference type="PROSITE" id="PS50802"/>
    </source>
</evidence>
<organism evidence="14 15">
    <name type="scientific">Naganishia liquefaciens</name>
    <dbReference type="NCBI Taxonomy" id="104408"/>
    <lineage>
        <taxon>Eukaryota</taxon>
        <taxon>Fungi</taxon>
        <taxon>Dikarya</taxon>
        <taxon>Basidiomycota</taxon>
        <taxon>Agaricomycotina</taxon>
        <taxon>Tremellomycetes</taxon>
        <taxon>Filobasidiales</taxon>
        <taxon>Filobasidiaceae</taxon>
        <taxon>Naganishia</taxon>
    </lineage>
</organism>
<dbReference type="PANTHER" id="PTHR13312">
    <property type="entry name" value="HIV-INDUCED PROTEIN-7-LIKE PROTEASE"/>
    <property type="match status" value="1"/>
</dbReference>
<dbReference type="OrthoDB" id="65596at2759"/>
<dbReference type="InterPro" id="IPR029071">
    <property type="entry name" value="Ubiquitin-like_domsf"/>
</dbReference>
<dbReference type="GO" id="GO:0004843">
    <property type="term" value="F:cysteine-type deubiquitinase activity"/>
    <property type="evidence" value="ECO:0007669"/>
    <property type="project" value="UniProtKB-UniRule"/>
</dbReference>
<dbReference type="InterPro" id="IPR048857">
    <property type="entry name" value="OTU1_Ubl"/>
</dbReference>
<evidence type="ECO:0000256" key="5">
    <source>
        <dbReference type="ARBA" id="ARBA00022723"/>
    </source>
</evidence>
<keyword evidence="15" id="KW-1185">Reference proteome</keyword>
<dbReference type="Pfam" id="PF02338">
    <property type="entry name" value="OTU"/>
    <property type="match status" value="1"/>
</dbReference>
<dbReference type="CDD" id="cd22745">
    <property type="entry name" value="OTU_OTU1"/>
    <property type="match status" value="1"/>
</dbReference>
<evidence type="ECO:0000256" key="4">
    <source>
        <dbReference type="ARBA" id="ARBA00022670"/>
    </source>
</evidence>
<dbReference type="Gene3D" id="3.10.20.90">
    <property type="entry name" value="Phosphatidylinositol 3-kinase Catalytic Subunit, Chain A, domain 1"/>
    <property type="match status" value="1"/>
</dbReference>
<dbReference type="Proteomes" id="UP000620104">
    <property type="component" value="Unassembled WGS sequence"/>
</dbReference>
<dbReference type="AlphaFoldDB" id="A0A8H3TUY7"/>
<dbReference type="SUPFAM" id="SSF54236">
    <property type="entry name" value="Ubiquitin-like"/>
    <property type="match status" value="1"/>
</dbReference>
<dbReference type="PROSITE" id="PS50802">
    <property type="entry name" value="OTU"/>
    <property type="match status" value="1"/>
</dbReference>
<dbReference type="Pfam" id="PF21403">
    <property type="entry name" value="OTU1_UBXL"/>
    <property type="match status" value="1"/>
</dbReference>
<dbReference type="GO" id="GO:0008270">
    <property type="term" value="F:zinc ion binding"/>
    <property type="evidence" value="ECO:0007669"/>
    <property type="project" value="UniProtKB-KW"/>
</dbReference>
<evidence type="ECO:0000256" key="1">
    <source>
        <dbReference type="ARBA" id="ARBA00000707"/>
    </source>
</evidence>
<evidence type="ECO:0000256" key="10">
    <source>
        <dbReference type="ARBA" id="ARBA00022833"/>
    </source>
</evidence>
<evidence type="ECO:0000256" key="2">
    <source>
        <dbReference type="ARBA" id="ARBA00004496"/>
    </source>
</evidence>
<evidence type="ECO:0000256" key="12">
    <source>
        <dbReference type="SAM" id="MobiDB-lite"/>
    </source>
</evidence>
<gene>
    <name evidence="14" type="ORF">NliqN6_4039</name>
</gene>
<dbReference type="FunFam" id="3.90.70.80:FF:000016">
    <property type="entry name" value="Putative ubiquitin thioesterase otu1"/>
    <property type="match status" value="1"/>
</dbReference>
<evidence type="ECO:0000256" key="9">
    <source>
        <dbReference type="ARBA" id="ARBA00022807"/>
    </source>
</evidence>
<evidence type="ECO:0000256" key="7">
    <source>
        <dbReference type="ARBA" id="ARBA00022786"/>
    </source>
</evidence>
<dbReference type="GO" id="GO:0036503">
    <property type="term" value="P:ERAD pathway"/>
    <property type="evidence" value="ECO:0007669"/>
    <property type="project" value="TreeGrafter"/>
</dbReference>
<dbReference type="InterPro" id="IPR003323">
    <property type="entry name" value="OTU_dom"/>
</dbReference>
<feature type="compositionally biased region" description="Low complexity" evidence="12">
    <location>
        <begin position="121"/>
        <end position="155"/>
    </location>
</feature>
<feature type="domain" description="OTU" evidence="13">
    <location>
        <begin position="240"/>
        <end position="363"/>
    </location>
</feature>
<dbReference type="Pfam" id="PF24560">
    <property type="entry name" value="zf-C2H2_OTU1_C"/>
    <property type="match status" value="1"/>
</dbReference>
<evidence type="ECO:0000313" key="15">
    <source>
        <dbReference type="Proteomes" id="UP000620104"/>
    </source>
</evidence>
<comment type="function">
    <text evidence="11">Hydrolase that can remove conjugated ubiquitin from proteins and may therefore play an important regulatory role at the level of protein turnover by preventing degradation.</text>
</comment>
<dbReference type="GO" id="GO:0005634">
    <property type="term" value="C:nucleus"/>
    <property type="evidence" value="ECO:0007669"/>
    <property type="project" value="TreeGrafter"/>
</dbReference>
<dbReference type="PRINTS" id="PR01217">
    <property type="entry name" value="PRICHEXTENSN"/>
</dbReference>
<comment type="caution">
    <text evidence="14">The sequence shown here is derived from an EMBL/GenBank/DDBJ whole genome shotgun (WGS) entry which is preliminary data.</text>
</comment>
<keyword evidence="8 11" id="KW-0378">Hydrolase</keyword>
<keyword evidence="9 11" id="KW-0788">Thiol protease</keyword>
<keyword evidence="10" id="KW-0862">Zinc</keyword>
<protein>
    <recommendedName>
        <fullName evidence="11">Ubiquitin thioesterase OTU</fullName>
        <ecNumber evidence="11">3.4.19.12</ecNumber>
    </recommendedName>
</protein>
<feature type="compositionally biased region" description="Low complexity" evidence="12">
    <location>
        <begin position="89"/>
        <end position="101"/>
    </location>
</feature>
<evidence type="ECO:0000313" key="14">
    <source>
        <dbReference type="EMBL" id="GHJ87637.1"/>
    </source>
</evidence>
<dbReference type="InterPro" id="IPR057766">
    <property type="entry name" value="Znf-C2H2_OTU1-like_C"/>
</dbReference>
<dbReference type="EC" id="3.4.19.12" evidence="11"/>
<dbReference type="SUPFAM" id="SSF54001">
    <property type="entry name" value="Cysteine proteinases"/>
    <property type="match status" value="1"/>
</dbReference>
<reference evidence="14" key="1">
    <citation type="submission" date="2020-07" db="EMBL/GenBank/DDBJ databases">
        <title>Draft Genome Sequence of a Deep-Sea Yeast, Naganishia (Cryptococcus) liquefaciens strain N6.</title>
        <authorList>
            <person name="Han Y.W."/>
            <person name="Kajitani R."/>
            <person name="Morimoto H."/>
            <person name="Parhat M."/>
            <person name="Tsubouchi H."/>
            <person name="Bakenova O."/>
            <person name="Ogata M."/>
            <person name="Argunhan B."/>
            <person name="Aoki R."/>
            <person name="Kajiwara S."/>
            <person name="Itoh T."/>
            <person name="Iwasaki H."/>
        </authorList>
    </citation>
    <scope>NUCLEOTIDE SEQUENCE</scope>
    <source>
        <strain evidence="14">N6</strain>
    </source>
</reference>
<proteinExistence type="predicted"/>
<comment type="subcellular location">
    <subcellularLocation>
        <location evidence="2 11">Cytoplasm</location>
    </subcellularLocation>
</comment>
<dbReference type="Gene3D" id="3.90.70.80">
    <property type="match status" value="1"/>
</dbReference>
<evidence type="ECO:0000256" key="11">
    <source>
        <dbReference type="RuleBase" id="RU367104"/>
    </source>
</evidence>
<keyword evidence="7 11" id="KW-0833">Ubl conjugation pathway</keyword>
<keyword evidence="5" id="KW-0479">Metal-binding</keyword>
<feature type="region of interest" description="Disordered" evidence="12">
    <location>
        <begin position="75"/>
        <end position="229"/>
    </location>
</feature>
<accession>A0A8H3TUY7</accession>
<keyword evidence="3 11" id="KW-0963">Cytoplasm</keyword>
<comment type="catalytic activity">
    <reaction evidence="1 11">
        <text>Thiol-dependent hydrolysis of ester, thioester, amide, peptide and isopeptide bonds formed by the C-terminal Gly of ubiquitin (a 76-residue protein attached to proteins as an intracellular targeting signal).</text>
        <dbReference type="EC" id="3.4.19.12"/>
    </reaction>
</comment>
<feature type="compositionally biased region" description="Low complexity" evidence="12">
    <location>
        <begin position="167"/>
        <end position="184"/>
    </location>
</feature>
<evidence type="ECO:0000256" key="8">
    <source>
        <dbReference type="ARBA" id="ARBA00022801"/>
    </source>
</evidence>
<sequence>MSTSASFPVRLRHPRGVTTLAIEHDTTLEELQARVFSATEIPRDAQDLKYGYPPKPIPATTVKLSSIPITRGEQIIVTDRPPSQRPHTRSSPSAPTPSRTTDAPQDTPAANVFETAPTPKSTVSTATHTPTPAPSVPRTIIPSPYPSSAYPGTGPASTASTSGLPQAASTTTTTTTAPTGTTLAVPAGKPPLGSSPLAEKTPSHPPNPPTGGTGTFPAYPSTTQSSTPTSIPLADGAGTLVHRIVPDDNSCLFSAVGIVFRGGYDETVVKELREVVAEEIRKDPINYSDVILGRPREEYIDLITRPSTWGGAIELAVFAKHFKTEISSYDVMTGRADRFGEGEYDNRCILIYSGIHYDAATSSPTPDAPTDFHTSIFPTTDTHILVAARELVKRLKEKHYYTDTQNFDLRCQVCQIGLKGEQGAREHAIKTGHVEFGEY</sequence>
<dbReference type="CDD" id="cd17059">
    <property type="entry name" value="Ubl_OTU1"/>
    <property type="match status" value="1"/>
</dbReference>
<name>A0A8H3TUY7_9TREE</name>